<dbReference type="EMBL" id="JAAMPC010000006">
    <property type="protein sequence ID" value="KAG2307709.1"/>
    <property type="molecule type" value="Genomic_DNA"/>
</dbReference>
<reference evidence="2 3" key="1">
    <citation type="submission" date="2020-02" db="EMBL/GenBank/DDBJ databases">
        <authorList>
            <person name="Ma Q."/>
            <person name="Huang Y."/>
            <person name="Song X."/>
            <person name="Pei D."/>
        </authorList>
    </citation>
    <scope>NUCLEOTIDE SEQUENCE [LARGE SCALE GENOMIC DNA]</scope>
    <source>
        <strain evidence="2">Sxm20200214</strain>
        <tissue evidence="2">Leaf</tissue>
    </source>
</reference>
<proteinExistence type="predicted"/>
<dbReference type="AlphaFoldDB" id="A0A8X7VAI4"/>
<name>A0A8X7VAI4_BRACI</name>
<organism evidence="2 3">
    <name type="scientific">Brassica carinata</name>
    <name type="common">Ethiopian mustard</name>
    <name type="synonym">Abyssinian cabbage</name>
    <dbReference type="NCBI Taxonomy" id="52824"/>
    <lineage>
        <taxon>Eukaryota</taxon>
        <taxon>Viridiplantae</taxon>
        <taxon>Streptophyta</taxon>
        <taxon>Embryophyta</taxon>
        <taxon>Tracheophyta</taxon>
        <taxon>Spermatophyta</taxon>
        <taxon>Magnoliopsida</taxon>
        <taxon>eudicotyledons</taxon>
        <taxon>Gunneridae</taxon>
        <taxon>Pentapetalae</taxon>
        <taxon>rosids</taxon>
        <taxon>malvids</taxon>
        <taxon>Brassicales</taxon>
        <taxon>Brassicaceae</taxon>
        <taxon>Brassiceae</taxon>
        <taxon>Brassica</taxon>
    </lineage>
</organism>
<evidence type="ECO:0000256" key="1">
    <source>
        <dbReference type="SAM" id="MobiDB-lite"/>
    </source>
</evidence>
<protein>
    <submittedName>
        <fullName evidence="2">Uncharacterized protein</fullName>
    </submittedName>
</protein>
<gene>
    <name evidence="2" type="ORF">Bca52824_027457</name>
</gene>
<feature type="compositionally biased region" description="Low complexity" evidence="1">
    <location>
        <begin position="46"/>
        <end position="63"/>
    </location>
</feature>
<dbReference type="Proteomes" id="UP000886595">
    <property type="component" value="Unassembled WGS sequence"/>
</dbReference>
<comment type="caution">
    <text evidence="2">The sequence shown here is derived from an EMBL/GenBank/DDBJ whole genome shotgun (WGS) entry which is preliminary data.</text>
</comment>
<feature type="region of interest" description="Disordered" evidence="1">
    <location>
        <begin position="32"/>
        <end position="119"/>
    </location>
</feature>
<dbReference type="OrthoDB" id="10394762at2759"/>
<evidence type="ECO:0000313" key="2">
    <source>
        <dbReference type="EMBL" id="KAG2307709.1"/>
    </source>
</evidence>
<evidence type="ECO:0000313" key="3">
    <source>
        <dbReference type="Proteomes" id="UP000886595"/>
    </source>
</evidence>
<keyword evidence="3" id="KW-1185">Reference proteome</keyword>
<accession>A0A8X7VAI4</accession>
<sequence length="119" mass="12437">MDMEAIKAHILELGLDLDATDDLLEAYEETAEEDLMEHEDGGNVQGGEAMNSGAEEMEAGAGELAKKTGSRKRLFKAPTGNAGSAKMRLVSALASPRKRGAAKPGTKGSSNPKNGIPKP</sequence>